<accession>A0A2K4AGB4</accession>
<dbReference type="AlphaFoldDB" id="A0A2K4AGB4"/>
<dbReference type="EMBL" id="JADAMT010000002">
    <property type="protein sequence ID" value="MBE2127779.1"/>
    <property type="molecule type" value="Genomic_DNA"/>
</dbReference>
<name>A0A2K4AGB4_9STAP</name>
<organism evidence="5 7">
    <name type="scientific">Staphylococcus schweitzeri</name>
    <dbReference type="NCBI Taxonomy" id="1654388"/>
    <lineage>
        <taxon>Bacteria</taxon>
        <taxon>Bacillati</taxon>
        <taxon>Bacillota</taxon>
        <taxon>Bacilli</taxon>
        <taxon>Bacillales</taxon>
        <taxon>Staphylococcaceae</taxon>
        <taxon>Staphylococcus</taxon>
    </lineage>
</organism>
<evidence type="ECO:0000256" key="2">
    <source>
        <dbReference type="SAM" id="MobiDB-lite"/>
    </source>
</evidence>
<dbReference type="RefSeq" id="WP_047532001.1">
    <property type="nucleotide sequence ID" value="NZ_CBCSFW010000001.1"/>
</dbReference>
<feature type="compositionally biased region" description="Polar residues" evidence="2">
    <location>
        <begin position="178"/>
        <end position="193"/>
    </location>
</feature>
<reference evidence="5 7" key="2">
    <citation type="submission" date="2017-08" db="EMBL/GenBank/DDBJ databases">
        <title>Draft genome sequences of 64 type strains of genus Staph aureus.</title>
        <authorList>
            <person name="Cole K."/>
            <person name="Golubchik T."/>
            <person name="Russell J."/>
            <person name="Foster D."/>
            <person name="Llewelyn M."/>
            <person name="Wilson D."/>
            <person name="Crook D."/>
            <person name="Paul J."/>
        </authorList>
    </citation>
    <scope>NUCLEOTIDE SEQUENCE [LARGE SCALE GENOMIC DNA]</scope>
    <source>
        <strain evidence="5 7">DSM 28300</strain>
    </source>
</reference>
<feature type="region of interest" description="Disordered" evidence="2">
    <location>
        <begin position="133"/>
        <end position="152"/>
    </location>
</feature>
<sequence>MKKLVSIVGATLLLAGCGSQNLAPLEEKTTDLRDDNHQLKLDIQELNQQITNSKNKIKGLEKDKENSKKTASNNTKIKLMNITSSYYDKVANALKAYNDIEKDLAKNKGDKDVQSKLNQISNDIQSAHNTYKDSIDGLSLSDDDKKTSKNIDKLNSDLNSAFDDIKNGYQSKDKKQLTKGQQALSKLNLNAKS</sequence>
<reference evidence="3 6" key="1">
    <citation type="submission" date="2014-05" db="EMBL/GenBank/DDBJ databases">
        <authorList>
            <person name="Aslett A.Martin."/>
            <person name="De Silva Nishadi"/>
        </authorList>
    </citation>
    <scope>NUCLEOTIDE SEQUENCE [LARGE SCALE GENOMIC DNA]</scope>
</reference>
<keyword evidence="3" id="KW-0449">Lipoprotein</keyword>
<evidence type="ECO:0000313" key="7">
    <source>
        <dbReference type="Proteomes" id="UP000236395"/>
    </source>
</evidence>
<dbReference type="EMBL" id="PPQS01000039">
    <property type="protein sequence ID" value="PNZ49153.1"/>
    <property type="molecule type" value="Genomic_DNA"/>
</dbReference>
<keyword evidence="1" id="KW-0175">Coiled coil</keyword>
<dbReference type="EMBL" id="CCEH01000028">
    <property type="protein sequence ID" value="CDR29184.1"/>
    <property type="molecule type" value="Genomic_DNA"/>
</dbReference>
<evidence type="ECO:0000313" key="5">
    <source>
        <dbReference type="EMBL" id="PNZ49153.1"/>
    </source>
</evidence>
<dbReference type="Proteomes" id="UP000044616">
    <property type="component" value="Unassembled WGS sequence"/>
</dbReference>
<evidence type="ECO:0000313" key="4">
    <source>
        <dbReference type="EMBL" id="MBE2127779.1"/>
    </source>
</evidence>
<feature type="compositionally biased region" description="Basic and acidic residues" evidence="2">
    <location>
        <begin position="142"/>
        <end position="152"/>
    </location>
</feature>
<evidence type="ECO:0000313" key="3">
    <source>
        <dbReference type="EMBL" id="CDR29184.1"/>
    </source>
</evidence>
<dbReference type="Proteomes" id="UP000236395">
    <property type="component" value="Unassembled WGS sequence"/>
</dbReference>
<accession>A0A077UPI4</accession>
<proteinExistence type="predicted"/>
<evidence type="ECO:0000313" key="6">
    <source>
        <dbReference type="Proteomes" id="UP000044616"/>
    </source>
</evidence>
<dbReference type="GeneID" id="98345901"/>
<evidence type="ECO:0000313" key="8">
    <source>
        <dbReference type="Proteomes" id="UP000596960"/>
    </source>
</evidence>
<gene>
    <name evidence="5" type="ORF">CD116_08240</name>
    <name evidence="3" type="ORF">ERS140147_02388</name>
    <name evidence="4" type="ORF">ILQ21_01685</name>
</gene>
<keyword evidence="8" id="KW-1185">Reference proteome</keyword>
<evidence type="ECO:0000256" key="1">
    <source>
        <dbReference type="SAM" id="Coils"/>
    </source>
</evidence>
<feature type="coiled-coil region" evidence="1">
    <location>
        <begin position="29"/>
        <end position="70"/>
    </location>
</feature>
<feature type="region of interest" description="Disordered" evidence="2">
    <location>
        <begin position="172"/>
        <end position="193"/>
    </location>
</feature>
<protein>
    <submittedName>
        <fullName evidence="3">Lipoprotein</fullName>
    </submittedName>
</protein>
<dbReference type="Proteomes" id="UP000596960">
    <property type="component" value="Unassembled WGS sequence"/>
</dbReference>
<dbReference type="PROSITE" id="PS51257">
    <property type="entry name" value="PROKAR_LIPOPROTEIN"/>
    <property type="match status" value="1"/>
</dbReference>
<reference evidence="4 8" key="3">
    <citation type="submission" date="2020-10" db="EMBL/GenBank/DDBJ databases">
        <title>Phenotypic and genomic profiling of Staphylococcus argenteus in Canada and the United States and recommendations for clinical result reporting.</title>
        <authorList>
            <person name="Eshaghi A."/>
            <person name="Bommersbach C."/>
            <person name="Zitterman S."/>
            <person name="Burnham C.-A.D."/>
            <person name="Patel R."/>
            <person name="Schuetz A.N."/>
            <person name="Patel S.N."/>
            <person name="Kus J.V."/>
        </authorList>
    </citation>
    <scope>NUCLEOTIDE SEQUENCE [LARGE SCALE GENOMIC DNA]</scope>
    <source>
        <strain evidence="4 8">DSM 28300</strain>
    </source>
</reference>